<dbReference type="InParanoid" id="A0A0D2WRD1"/>
<evidence type="ECO:0000256" key="6">
    <source>
        <dbReference type="SAM" id="Phobius"/>
    </source>
</evidence>
<proteinExistence type="predicted"/>
<dbReference type="Pfam" id="PF01694">
    <property type="entry name" value="Rhomboid"/>
    <property type="match status" value="1"/>
</dbReference>
<evidence type="ECO:0000256" key="3">
    <source>
        <dbReference type="ARBA" id="ARBA00022989"/>
    </source>
</evidence>
<dbReference type="Proteomes" id="UP000008743">
    <property type="component" value="Unassembled WGS sequence"/>
</dbReference>
<organism evidence="8 9">
    <name type="scientific">Capsaspora owczarzaki (strain ATCC 30864)</name>
    <dbReference type="NCBI Taxonomy" id="595528"/>
    <lineage>
        <taxon>Eukaryota</taxon>
        <taxon>Filasterea</taxon>
        <taxon>Capsaspora</taxon>
    </lineage>
</organism>
<evidence type="ECO:0000256" key="4">
    <source>
        <dbReference type="ARBA" id="ARBA00023136"/>
    </source>
</evidence>
<evidence type="ECO:0000313" key="9">
    <source>
        <dbReference type="Proteomes" id="UP000008743"/>
    </source>
</evidence>
<dbReference type="InterPro" id="IPR022764">
    <property type="entry name" value="Peptidase_S54_rhomboid_dom"/>
</dbReference>
<dbReference type="eggNOG" id="KOG4463">
    <property type="taxonomic scope" value="Eukaryota"/>
</dbReference>
<dbReference type="PANTHER" id="PTHR43066:SF21">
    <property type="entry name" value="UBIQUITIN-ASSOCIATED DOMAIN-CONTAINING PROTEIN 2"/>
    <property type="match status" value="1"/>
</dbReference>
<protein>
    <recommendedName>
        <fullName evidence="7">UBA domain-containing protein</fullName>
    </recommendedName>
</protein>
<feature type="transmembrane region" description="Helical" evidence="6">
    <location>
        <begin position="115"/>
        <end position="135"/>
    </location>
</feature>
<evidence type="ECO:0000313" key="8">
    <source>
        <dbReference type="EMBL" id="KJE93753.1"/>
    </source>
</evidence>
<dbReference type="STRING" id="595528.A0A0D2WRD1"/>
<dbReference type="OrthoDB" id="272778at2759"/>
<comment type="subcellular location">
    <subcellularLocation>
        <location evidence="1">Membrane</location>
        <topology evidence="1">Multi-pass membrane protein</topology>
    </subcellularLocation>
</comment>
<feature type="transmembrane region" description="Helical" evidence="6">
    <location>
        <begin position="155"/>
        <end position="185"/>
    </location>
</feature>
<dbReference type="AlphaFoldDB" id="A0A0D2WRD1"/>
<reference evidence="9" key="1">
    <citation type="submission" date="2011-02" db="EMBL/GenBank/DDBJ databases">
        <title>The Genome Sequence of Capsaspora owczarzaki ATCC 30864.</title>
        <authorList>
            <person name="Russ C."/>
            <person name="Cuomo C."/>
            <person name="Burger G."/>
            <person name="Gray M.W."/>
            <person name="Holland P.W.H."/>
            <person name="King N."/>
            <person name="Lang F.B.F."/>
            <person name="Roger A.J."/>
            <person name="Ruiz-Trillo I."/>
            <person name="Young S.K."/>
            <person name="Zeng Q."/>
            <person name="Gargeya S."/>
            <person name="Alvarado L."/>
            <person name="Berlin A."/>
            <person name="Chapman S.B."/>
            <person name="Chen Z."/>
            <person name="Freedman E."/>
            <person name="Gellesch M."/>
            <person name="Goldberg J."/>
            <person name="Griggs A."/>
            <person name="Gujja S."/>
            <person name="Heilman E."/>
            <person name="Heiman D."/>
            <person name="Howarth C."/>
            <person name="Mehta T."/>
            <person name="Neiman D."/>
            <person name="Pearson M."/>
            <person name="Roberts A."/>
            <person name="Saif S."/>
            <person name="Shea T."/>
            <person name="Shenoy N."/>
            <person name="Sisk P."/>
            <person name="Stolte C."/>
            <person name="Sykes S."/>
            <person name="White J."/>
            <person name="Yandava C."/>
            <person name="Haas B."/>
            <person name="Nusbaum C."/>
            <person name="Birren B."/>
        </authorList>
    </citation>
    <scope>NUCLEOTIDE SEQUENCE</scope>
    <source>
        <strain evidence="9">ATCC 30864</strain>
    </source>
</reference>
<keyword evidence="3 6" id="KW-1133">Transmembrane helix</keyword>
<dbReference type="PANTHER" id="PTHR43066">
    <property type="entry name" value="RHOMBOID-RELATED PROTEIN"/>
    <property type="match status" value="1"/>
</dbReference>
<dbReference type="SMART" id="SM01160">
    <property type="entry name" value="DUF1751"/>
    <property type="match status" value="1"/>
</dbReference>
<keyword evidence="2 6" id="KW-0812">Transmembrane</keyword>
<dbReference type="SUPFAM" id="SSF144091">
    <property type="entry name" value="Rhomboid-like"/>
    <property type="match status" value="1"/>
</dbReference>
<evidence type="ECO:0000256" key="5">
    <source>
        <dbReference type="SAM" id="MobiDB-lite"/>
    </source>
</evidence>
<dbReference type="Gene3D" id="1.10.8.10">
    <property type="entry name" value="DNA helicase RuvA subunit, C-terminal domain"/>
    <property type="match status" value="1"/>
</dbReference>
<dbReference type="CDD" id="cd14305">
    <property type="entry name" value="UBA_UBAC2"/>
    <property type="match status" value="1"/>
</dbReference>
<dbReference type="InterPro" id="IPR009060">
    <property type="entry name" value="UBA-like_sf"/>
</dbReference>
<dbReference type="Gene3D" id="1.20.1540.10">
    <property type="entry name" value="Rhomboid-like"/>
    <property type="match status" value="1"/>
</dbReference>
<dbReference type="EMBL" id="KE346365">
    <property type="protein sequence ID" value="KJE93753.1"/>
    <property type="molecule type" value="Genomic_DNA"/>
</dbReference>
<dbReference type="RefSeq" id="XP_004348330.1">
    <property type="nucleotide sequence ID" value="XM_004348280.2"/>
</dbReference>
<evidence type="ECO:0000256" key="2">
    <source>
        <dbReference type="ARBA" id="ARBA00022692"/>
    </source>
</evidence>
<gene>
    <name evidence="8" type="ORF">CAOG_004502</name>
</gene>
<evidence type="ECO:0000256" key="1">
    <source>
        <dbReference type="ARBA" id="ARBA00004141"/>
    </source>
</evidence>
<dbReference type="InterPro" id="IPR035952">
    <property type="entry name" value="Rhomboid-like_sf"/>
</dbReference>
<dbReference type="InterPro" id="IPR015940">
    <property type="entry name" value="UBA"/>
</dbReference>
<dbReference type="PROSITE" id="PS50030">
    <property type="entry name" value="UBA"/>
    <property type="match status" value="1"/>
</dbReference>
<accession>A0A0D2WRD1</accession>
<dbReference type="PhylomeDB" id="A0A0D2WRD1"/>
<dbReference type="FunCoup" id="A0A0D2WRD1">
    <property type="interactions" value="7"/>
</dbReference>
<dbReference type="InterPro" id="IPR041928">
    <property type="entry name" value="UBA_UBAC2"/>
</dbReference>
<dbReference type="SMART" id="SM00165">
    <property type="entry name" value="UBA"/>
    <property type="match status" value="1"/>
</dbReference>
<sequence length="299" mass="31935">MTAGLYSASVTKGLLCLSGATTLAAYYHLHGGSAADMGLAFSPAAVAGLQVWRLLTQPVMFSSPSELVVGAAVLYHMRVLERQYGSAKFASLVLVAGALATLLQLSAVVVVQSQAFSAASGLYGIIYALLVQFFFEVPASQPYRFCGVKLSHKSFAYIAAIQLLAVGGSSSVVSAVCGVMAGLLYRSNIASVQSLLLPSAIVRFFSSHVEPWFGSADSRDTVGVRVRRARRPDIQTPFFQPNSEARARAPPAARREPEPPSDEIVEQLTSMGFTREAVLDALRQSNNDVMRATNRLLDA</sequence>
<evidence type="ECO:0000259" key="7">
    <source>
        <dbReference type="PROSITE" id="PS50030"/>
    </source>
</evidence>
<name>A0A0D2WRD1_CAPO3</name>
<feature type="transmembrane region" description="Helical" evidence="6">
    <location>
        <begin position="89"/>
        <end position="109"/>
    </location>
</feature>
<dbReference type="GO" id="GO:0016020">
    <property type="term" value="C:membrane"/>
    <property type="evidence" value="ECO:0007669"/>
    <property type="project" value="UniProtKB-SubCell"/>
</dbReference>
<dbReference type="OMA" id="NYQDHRP"/>
<keyword evidence="9" id="KW-1185">Reference proteome</keyword>
<dbReference type="GO" id="GO:0004252">
    <property type="term" value="F:serine-type endopeptidase activity"/>
    <property type="evidence" value="ECO:0007669"/>
    <property type="project" value="InterPro"/>
</dbReference>
<feature type="domain" description="UBA" evidence="7">
    <location>
        <begin position="259"/>
        <end position="299"/>
    </location>
</feature>
<dbReference type="Pfam" id="PF00627">
    <property type="entry name" value="UBA"/>
    <property type="match status" value="1"/>
</dbReference>
<keyword evidence="4 6" id="KW-0472">Membrane</keyword>
<feature type="region of interest" description="Disordered" evidence="5">
    <location>
        <begin position="235"/>
        <end position="262"/>
    </location>
</feature>
<dbReference type="SUPFAM" id="SSF46934">
    <property type="entry name" value="UBA-like"/>
    <property type="match status" value="1"/>
</dbReference>